<evidence type="ECO:0000313" key="10">
    <source>
        <dbReference type="EMBL" id="AFN75510.1"/>
    </source>
</evidence>
<keyword evidence="8" id="KW-0175">Coiled coil</keyword>
<dbReference type="InterPro" id="IPR051906">
    <property type="entry name" value="TolC-like"/>
</dbReference>
<keyword evidence="7" id="KW-0998">Cell outer membrane</keyword>
<gene>
    <name evidence="10" type="ordered locus">MROS_2280</name>
</gene>
<keyword evidence="9" id="KW-0732">Signal</keyword>
<dbReference type="Pfam" id="PF02321">
    <property type="entry name" value="OEP"/>
    <property type="match status" value="2"/>
</dbReference>
<dbReference type="KEGG" id="mro:MROS_2280"/>
<dbReference type="SUPFAM" id="SSF56954">
    <property type="entry name" value="Outer membrane efflux proteins (OEP)"/>
    <property type="match status" value="1"/>
</dbReference>
<evidence type="ECO:0000256" key="4">
    <source>
        <dbReference type="ARBA" id="ARBA00022452"/>
    </source>
</evidence>
<keyword evidence="3" id="KW-0813">Transport</keyword>
<keyword evidence="6" id="KW-0472">Membrane</keyword>
<dbReference type="PATRIC" id="fig|1191523.3.peg.2409"/>
<accession>I6Z8M8</accession>
<dbReference type="GO" id="GO:0015562">
    <property type="term" value="F:efflux transmembrane transporter activity"/>
    <property type="evidence" value="ECO:0007669"/>
    <property type="project" value="InterPro"/>
</dbReference>
<dbReference type="OrthoDB" id="9811587at2"/>
<feature type="chain" id="PRO_5003707215" evidence="9">
    <location>
        <begin position="20"/>
        <end position="448"/>
    </location>
</feature>
<dbReference type="AlphaFoldDB" id="I6Z8M8"/>
<proteinExistence type="inferred from homology"/>
<evidence type="ECO:0000256" key="1">
    <source>
        <dbReference type="ARBA" id="ARBA00004442"/>
    </source>
</evidence>
<evidence type="ECO:0000256" key="8">
    <source>
        <dbReference type="SAM" id="Coils"/>
    </source>
</evidence>
<dbReference type="PANTHER" id="PTHR30026">
    <property type="entry name" value="OUTER MEMBRANE PROTEIN TOLC"/>
    <property type="match status" value="1"/>
</dbReference>
<protein>
    <submittedName>
        <fullName evidence="10">Outer membrane efflux protein</fullName>
    </submittedName>
</protein>
<evidence type="ECO:0000256" key="5">
    <source>
        <dbReference type="ARBA" id="ARBA00022692"/>
    </source>
</evidence>
<dbReference type="EMBL" id="CP003557">
    <property type="protein sequence ID" value="AFN75510.1"/>
    <property type="molecule type" value="Genomic_DNA"/>
</dbReference>
<evidence type="ECO:0000256" key="9">
    <source>
        <dbReference type="SAM" id="SignalP"/>
    </source>
</evidence>
<dbReference type="HOGENOM" id="CLU_012817_10_6_10"/>
<dbReference type="GO" id="GO:0009279">
    <property type="term" value="C:cell outer membrane"/>
    <property type="evidence" value="ECO:0007669"/>
    <property type="project" value="UniProtKB-SubCell"/>
</dbReference>
<name>I6Z8M8_MELRP</name>
<dbReference type="STRING" id="1191523.MROS_2280"/>
<dbReference type="GO" id="GO:0015288">
    <property type="term" value="F:porin activity"/>
    <property type="evidence" value="ECO:0007669"/>
    <property type="project" value="TreeGrafter"/>
</dbReference>
<dbReference type="GO" id="GO:1990281">
    <property type="term" value="C:efflux pump complex"/>
    <property type="evidence" value="ECO:0007669"/>
    <property type="project" value="TreeGrafter"/>
</dbReference>
<sequence length="448" mass="51298">MKKVILPLLIILTAVPITAQKKLTLDKAISIALDRNTALIKTQNNIESNYSQLKNAYGELLPSFGLQAQWNWQRVNDVGGTQRDFFGNVVEIPPSQTDSRYYSVGMGGNLVLFDGLANVSNIYQKKYNLKAAEYNLEKVKQNVVYETTDYFYQVLNARELMKVREENVKYYQKFYETVSEKNKLGSVAKADVYTAQVQLGNAELQLIQARNTYETALSNLLNYLGLDVLEDYDLVDPFEGKKSIDTDFYMKDFDDIQTMVNYALENRFDYKSLEFNLNSARKGLNIARSGLFPVLSANYSWSTSSVDVNKLFDRKVFYIGATLSIPIFSNWSTENQIQLAEVNLKNINEDLNALERQIKIEIKQGYLDLTAAKKSLDVATKNVMAAEENRKLNQERYNLGAGTILDVLQSDRDYIDAVRSKINALYDFYTKYDRLQNSLGKLDYKKFE</sequence>
<dbReference type="Proteomes" id="UP000009011">
    <property type="component" value="Chromosome"/>
</dbReference>
<evidence type="ECO:0000256" key="7">
    <source>
        <dbReference type="ARBA" id="ARBA00023237"/>
    </source>
</evidence>
<keyword evidence="5" id="KW-0812">Transmembrane</keyword>
<evidence type="ECO:0000256" key="3">
    <source>
        <dbReference type="ARBA" id="ARBA00022448"/>
    </source>
</evidence>
<keyword evidence="4" id="KW-1134">Transmembrane beta strand</keyword>
<keyword evidence="11" id="KW-1185">Reference proteome</keyword>
<evidence type="ECO:0000256" key="6">
    <source>
        <dbReference type="ARBA" id="ARBA00023136"/>
    </source>
</evidence>
<evidence type="ECO:0000256" key="2">
    <source>
        <dbReference type="ARBA" id="ARBA00007613"/>
    </source>
</evidence>
<organism evidence="10 11">
    <name type="scientific">Melioribacter roseus (strain DSM 23840 / JCM 17771 / VKM B-2668 / P3M-2)</name>
    <dbReference type="NCBI Taxonomy" id="1191523"/>
    <lineage>
        <taxon>Bacteria</taxon>
        <taxon>Pseudomonadati</taxon>
        <taxon>Ignavibacteriota</taxon>
        <taxon>Ignavibacteria</taxon>
        <taxon>Ignavibacteriales</taxon>
        <taxon>Melioribacteraceae</taxon>
        <taxon>Melioribacter</taxon>
    </lineage>
</organism>
<comment type="subcellular location">
    <subcellularLocation>
        <location evidence="1">Cell outer membrane</location>
    </subcellularLocation>
</comment>
<comment type="similarity">
    <text evidence="2">Belongs to the outer membrane factor (OMF) (TC 1.B.17) family.</text>
</comment>
<reference evidence="10 11" key="1">
    <citation type="journal article" date="2013" name="PLoS ONE">
        <title>Genomic analysis of Melioribacter roseus, facultatively anaerobic organotrophic bacterium representing a novel deep lineage within Bacteriodetes/Chlorobi group.</title>
        <authorList>
            <person name="Kadnikov V.V."/>
            <person name="Mardanov A.V."/>
            <person name="Podosokorskaya O.A."/>
            <person name="Gavrilov S.N."/>
            <person name="Kublanov I.V."/>
            <person name="Beletsky A.V."/>
            <person name="Bonch-Osmolovskaya E.A."/>
            <person name="Ravin N.V."/>
        </authorList>
    </citation>
    <scope>NUCLEOTIDE SEQUENCE [LARGE SCALE GENOMIC DNA]</scope>
    <source>
        <strain evidence="11">JCM 17771 / P3M-2</strain>
    </source>
</reference>
<evidence type="ECO:0000313" key="11">
    <source>
        <dbReference type="Proteomes" id="UP000009011"/>
    </source>
</evidence>
<dbReference type="InterPro" id="IPR003423">
    <property type="entry name" value="OMP_efflux"/>
</dbReference>
<dbReference type="eggNOG" id="COG1538">
    <property type="taxonomic scope" value="Bacteria"/>
</dbReference>
<dbReference type="RefSeq" id="WP_014856942.1">
    <property type="nucleotide sequence ID" value="NC_018178.1"/>
</dbReference>
<dbReference type="PANTHER" id="PTHR30026:SF20">
    <property type="entry name" value="OUTER MEMBRANE PROTEIN TOLC"/>
    <property type="match status" value="1"/>
</dbReference>
<dbReference type="Gene3D" id="1.20.1600.10">
    <property type="entry name" value="Outer membrane efflux proteins (OEP)"/>
    <property type="match status" value="1"/>
</dbReference>
<feature type="signal peptide" evidence="9">
    <location>
        <begin position="1"/>
        <end position="19"/>
    </location>
</feature>
<feature type="coiled-coil region" evidence="8">
    <location>
        <begin position="337"/>
        <end position="389"/>
    </location>
</feature>